<keyword evidence="2" id="KW-1133">Transmembrane helix</keyword>
<name>A0A6A5CAQ5_NAEFO</name>
<dbReference type="VEuPathDB" id="AmoebaDB:NF0082670"/>
<feature type="transmembrane region" description="Helical" evidence="2">
    <location>
        <begin position="51"/>
        <end position="74"/>
    </location>
</feature>
<feature type="region of interest" description="Disordered" evidence="1">
    <location>
        <begin position="1"/>
        <end position="24"/>
    </location>
</feature>
<evidence type="ECO:0000313" key="4">
    <source>
        <dbReference type="Proteomes" id="UP000444721"/>
    </source>
</evidence>
<dbReference type="EMBL" id="VFQX01000006">
    <property type="protein sequence ID" value="KAF0983634.1"/>
    <property type="molecule type" value="Genomic_DNA"/>
</dbReference>
<dbReference type="GeneID" id="68117914"/>
<organism evidence="3 4">
    <name type="scientific">Naegleria fowleri</name>
    <name type="common">Brain eating amoeba</name>
    <dbReference type="NCBI Taxonomy" id="5763"/>
    <lineage>
        <taxon>Eukaryota</taxon>
        <taxon>Discoba</taxon>
        <taxon>Heterolobosea</taxon>
        <taxon>Tetramitia</taxon>
        <taxon>Eutetramitia</taxon>
        <taxon>Vahlkampfiidae</taxon>
        <taxon>Naegleria</taxon>
    </lineage>
</organism>
<dbReference type="VEuPathDB" id="AmoebaDB:NfTy_014130"/>
<reference evidence="3 4" key="1">
    <citation type="journal article" date="2019" name="Sci. Rep.">
        <title>Nanopore sequencing improves the draft genome of the human pathogenic amoeba Naegleria fowleri.</title>
        <authorList>
            <person name="Liechti N."/>
            <person name="Schurch N."/>
            <person name="Bruggmann R."/>
            <person name="Wittwer M."/>
        </authorList>
    </citation>
    <scope>NUCLEOTIDE SEQUENCE [LARGE SCALE GENOMIC DNA]</scope>
    <source>
        <strain evidence="3 4">ATCC 30894</strain>
    </source>
</reference>
<keyword evidence="4" id="KW-1185">Reference proteome</keyword>
<dbReference type="RefSeq" id="XP_044568347.1">
    <property type="nucleotide sequence ID" value="XM_044701025.1"/>
</dbReference>
<keyword evidence="2" id="KW-0472">Membrane</keyword>
<dbReference type="Proteomes" id="UP000444721">
    <property type="component" value="Unassembled WGS sequence"/>
</dbReference>
<evidence type="ECO:0000313" key="3">
    <source>
        <dbReference type="EMBL" id="KAF0983634.1"/>
    </source>
</evidence>
<keyword evidence="2" id="KW-0812">Transmembrane</keyword>
<accession>A0A6A5CAQ5</accession>
<dbReference type="AlphaFoldDB" id="A0A6A5CAQ5"/>
<feature type="transmembrane region" description="Helical" evidence="2">
    <location>
        <begin position="162"/>
        <end position="187"/>
    </location>
</feature>
<feature type="transmembrane region" description="Helical" evidence="2">
    <location>
        <begin position="86"/>
        <end position="111"/>
    </location>
</feature>
<feature type="transmembrane region" description="Helical" evidence="2">
    <location>
        <begin position="207"/>
        <end position="232"/>
    </location>
</feature>
<sequence>MHNTETSSNPEGGMHSSFSEQPHNDDGYDEVDTIGKGIISPKIVYHPYFQIAALCFVLGLILSVTTPIAGYYILDGIYLSMNGPSHLFSVSVLTTVGLFLSGLALIVVAFVMSVLSTQWQYITIESHKERFGAGDLYGDQQTNEAEESKYASRVLLATKRTFIISCVFTVPFTLVGLYLVSCGIYAVSTTPSSAYPAFTNVVDMVGFALGFLMLHCGCAIIAIGGIISISLYRKWKKVQDPSSSGSSPHMVSLKRNIKKYLCCIEGQVVADEE</sequence>
<comment type="caution">
    <text evidence="3">The sequence shown here is derived from an EMBL/GenBank/DDBJ whole genome shotgun (WGS) entry which is preliminary data.</text>
</comment>
<feature type="compositionally biased region" description="Polar residues" evidence="1">
    <location>
        <begin position="1"/>
        <end position="21"/>
    </location>
</feature>
<dbReference type="VEuPathDB" id="AmoebaDB:FDP41_010699"/>
<evidence type="ECO:0000256" key="1">
    <source>
        <dbReference type="SAM" id="MobiDB-lite"/>
    </source>
</evidence>
<gene>
    <name evidence="3" type="ORF">FDP41_010699</name>
</gene>
<evidence type="ECO:0000256" key="2">
    <source>
        <dbReference type="SAM" id="Phobius"/>
    </source>
</evidence>
<proteinExistence type="predicted"/>
<protein>
    <submittedName>
        <fullName evidence="3">Uncharacterized protein</fullName>
    </submittedName>
</protein>